<evidence type="ECO:0000256" key="13">
    <source>
        <dbReference type="ARBA" id="ARBA00024596"/>
    </source>
</evidence>
<evidence type="ECO:0000256" key="2">
    <source>
        <dbReference type="ARBA" id="ARBA00004496"/>
    </source>
</evidence>
<dbReference type="EC" id="3.6.1.56" evidence="14"/>
<comment type="function">
    <text evidence="24">Oxidized purine nucleoside triphosphate hydrolase which is a prominent sanitizer of the oxidized nucleotide pool. Catalyzes the hydrolysis of 2-oxo-dATP (2-hydroxy-dATP) into 2-oxo-dAMP. Also has a significant hydrolase activity toward 2-oxo-ATP, 8-oxo-dGTP and 8-oxo-dATP. Through the hydrolysis of oxidized purine nucleoside triphosphates, prevents their incorporation into DNA and the subsequent transversions A:T to C:G and G:C to T:A. Also catalyzes the hydrolysis of methylated purine nucleoside triphosphate preventing their integration into DNA. Through this antimutagenic activity protects cells from oxidative stress.</text>
</comment>
<dbReference type="GO" id="GO:0008828">
    <property type="term" value="F:dATP diphosphatase activity"/>
    <property type="evidence" value="ECO:0007669"/>
    <property type="project" value="UniProtKB-EC"/>
</dbReference>
<dbReference type="Gene3D" id="3.90.79.10">
    <property type="entry name" value="Nucleoside Triphosphate Pyrophosphohydrolase"/>
    <property type="match status" value="1"/>
</dbReference>
<dbReference type="PROSITE" id="PS00893">
    <property type="entry name" value="NUDIX_BOX"/>
    <property type="match status" value="1"/>
</dbReference>
<evidence type="ECO:0000256" key="22">
    <source>
        <dbReference type="ARBA" id="ARBA00048894"/>
    </source>
</evidence>
<keyword evidence="5" id="KW-0963">Cytoplasm</keyword>
<dbReference type="SUPFAM" id="SSF55811">
    <property type="entry name" value="Nudix"/>
    <property type="match status" value="1"/>
</dbReference>
<dbReference type="Proteomes" id="UP000307380">
    <property type="component" value="Unassembled WGS sequence"/>
</dbReference>
<evidence type="ECO:0000313" key="28">
    <source>
        <dbReference type="EMBL" id="THG35543.1"/>
    </source>
</evidence>
<evidence type="ECO:0000256" key="4">
    <source>
        <dbReference type="ARBA" id="ARBA00011245"/>
    </source>
</evidence>
<evidence type="ECO:0000256" key="8">
    <source>
        <dbReference type="ARBA" id="ARBA00022842"/>
    </source>
</evidence>
<dbReference type="GO" id="GO:0003723">
    <property type="term" value="F:RNA binding"/>
    <property type="evidence" value="ECO:0007669"/>
    <property type="project" value="UniProtKB-KW"/>
</dbReference>
<feature type="domain" description="Nudix hydrolase" evidence="27">
    <location>
        <begin position="46"/>
        <end position="180"/>
    </location>
</feature>
<evidence type="ECO:0000256" key="10">
    <source>
        <dbReference type="ARBA" id="ARBA00024448"/>
    </source>
</evidence>
<organism evidence="28 29">
    <name type="scientific">Orlajensenia flava</name>
    <dbReference type="NCBI Taxonomy" id="2565934"/>
    <lineage>
        <taxon>Bacteria</taxon>
        <taxon>Bacillati</taxon>
        <taxon>Actinomycetota</taxon>
        <taxon>Actinomycetes</taxon>
        <taxon>Micrococcales</taxon>
        <taxon>Microbacteriaceae</taxon>
        <taxon>Orlajensenia</taxon>
    </lineage>
</organism>
<dbReference type="Pfam" id="PF00293">
    <property type="entry name" value="NUDIX"/>
    <property type="match status" value="1"/>
</dbReference>
<evidence type="ECO:0000256" key="1">
    <source>
        <dbReference type="ARBA" id="ARBA00001946"/>
    </source>
</evidence>
<comment type="catalytic activity">
    <reaction evidence="10">
        <text>8-oxo-dATP + H2O = 8-oxo-dAMP + diphosphate + H(+)</text>
        <dbReference type="Rhea" id="RHEA:65396"/>
        <dbReference type="ChEBI" id="CHEBI:15377"/>
        <dbReference type="ChEBI" id="CHEBI:15378"/>
        <dbReference type="ChEBI" id="CHEBI:33019"/>
        <dbReference type="ChEBI" id="CHEBI:71361"/>
        <dbReference type="ChEBI" id="CHEBI:172871"/>
    </reaction>
    <physiologicalReaction direction="left-to-right" evidence="10">
        <dbReference type="Rhea" id="RHEA:65397"/>
    </physiologicalReaction>
</comment>
<sequence>MGRDGDPAGNGYRARVHPRGHRQPQHRAAVAVRRGPGAVRLIVASTLPQVCVCYLVTTDAAGMTRVLLGRKKLGLGEGKYVGPGGKLEPGETARDAIAREVLEEVGLVVRPSSLERRGSLRYHFPSRPAWSQESTVFVCRDWTGDPTASDELDPEWFSLADVPLGLMWDDARFWLPGVLAGGSVDREFTFGDDLSSVVLA</sequence>
<evidence type="ECO:0000256" key="5">
    <source>
        <dbReference type="ARBA" id="ARBA00022490"/>
    </source>
</evidence>
<comment type="catalytic activity">
    <reaction evidence="12">
        <text>8-oxo-dGTP + H2O = 8-oxo-dGMP + diphosphate + H(+)</text>
        <dbReference type="Rhea" id="RHEA:31575"/>
        <dbReference type="ChEBI" id="CHEBI:15377"/>
        <dbReference type="ChEBI" id="CHEBI:15378"/>
        <dbReference type="ChEBI" id="CHEBI:33019"/>
        <dbReference type="ChEBI" id="CHEBI:63224"/>
        <dbReference type="ChEBI" id="CHEBI:77896"/>
    </reaction>
    <physiologicalReaction direction="left-to-right" evidence="12">
        <dbReference type="Rhea" id="RHEA:31576"/>
    </physiologicalReaction>
</comment>
<keyword evidence="9" id="KW-0694">RNA-binding</keyword>
<accession>A0A4S4FXI5</accession>
<feature type="compositionally biased region" description="Basic residues" evidence="26">
    <location>
        <begin position="14"/>
        <end position="25"/>
    </location>
</feature>
<dbReference type="GO" id="GO:0046872">
    <property type="term" value="F:metal ion binding"/>
    <property type="evidence" value="ECO:0007669"/>
    <property type="project" value="UniProtKB-KW"/>
</dbReference>
<evidence type="ECO:0000256" key="18">
    <source>
        <dbReference type="ARBA" id="ARBA00030682"/>
    </source>
</evidence>
<dbReference type="GO" id="GO:0005737">
    <property type="term" value="C:cytoplasm"/>
    <property type="evidence" value="ECO:0007669"/>
    <property type="project" value="UniProtKB-SubCell"/>
</dbReference>
<dbReference type="InterPro" id="IPR020476">
    <property type="entry name" value="Nudix_hydrolase"/>
</dbReference>
<evidence type="ECO:0000259" key="27">
    <source>
        <dbReference type="PROSITE" id="PS51462"/>
    </source>
</evidence>
<dbReference type="PRINTS" id="PR01403">
    <property type="entry name" value="8OXTPHPHTASE"/>
</dbReference>
<keyword evidence="6" id="KW-0479">Metal-binding</keyword>
<dbReference type="InterPro" id="IPR000086">
    <property type="entry name" value="NUDIX_hydrolase_dom"/>
</dbReference>
<evidence type="ECO:0000256" key="3">
    <source>
        <dbReference type="ARBA" id="ARBA00005582"/>
    </source>
</evidence>
<comment type="catalytic activity">
    <reaction evidence="13">
        <text>2-oxo-ATP + H2O = 2-oxo-AMP + diphosphate + H(+)</text>
        <dbReference type="Rhea" id="RHEA:67392"/>
        <dbReference type="ChEBI" id="CHEBI:15377"/>
        <dbReference type="ChEBI" id="CHEBI:15378"/>
        <dbReference type="ChEBI" id="CHEBI:33019"/>
        <dbReference type="ChEBI" id="CHEBI:71395"/>
        <dbReference type="ChEBI" id="CHEBI:172878"/>
    </reaction>
    <physiologicalReaction direction="left-to-right" evidence="13">
        <dbReference type="Rhea" id="RHEA:67393"/>
    </physiologicalReaction>
</comment>
<dbReference type="PANTHER" id="PTHR43758:SF2">
    <property type="entry name" value="OXIDIZED PURINE NUCLEOSIDE TRIPHOSPHATE HYDROLASE"/>
    <property type="match status" value="1"/>
</dbReference>
<evidence type="ECO:0000256" key="11">
    <source>
        <dbReference type="ARBA" id="ARBA00024459"/>
    </source>
</evidence>
<dbReference type="PRINTS" id="PR00502">
    <property type="entry name" value="NUDIXFAMILY"/>
</dbReference>
<protein>
    <recommendedName>
        <fullName evidence="15">Oxidized purine nucleoside triphosphate hydrolase</fullName>
        <ecNumber evidence="14">3.6.1.56</ecNumber>
    </recommendedName>
    <alternativeName>
        <fullName evidence="19">2-hydroxy-dATP diphosphatase</fullName>
    </alternativeName>
    <alternativeName>
        <fullName evidence="18">7,8-dihydro-8-oxoguanine triphosphatase</fullName>
    </alternativeName>
    <alternativeName>
        <fullName evidence="17">8-oxo-dGTPase</fullName>
    </alternativeName>
    <alternativeName>
        <fullName evidence="20">Methylated purine nucleoside triphosphate hydrolase</fullName>
    </alternativeName>
    <alternativeName>
        <fullName evidence="16">Nucleoside diphosphate-linked moiety X motif 1</fullName>
    </alternativeName>
</protein>
<evidence type="ECO:0000256" key="24">
    <source>
        <dbReference type="ARBA" id="ARBA00053094"/>
    </source>
</evidence>
<keyword evidence="29" id="KW-1185">Reference proteome</keyword>
<dbReference type="GO" id="GO:0008413">
    <property type="term" value="F:8-oxo-7,8-dihydroguanosine triphosphate pyrophosphatase activity"/>
    <property type="evidence" value="ECO:0007669"/>
    <property type="project" value="InterPro"/>
</dbReference>
<comment type="caution">
    <text evidence="28">The sequence shown here is derived from an EMBL/GenBank/DDBJ whole genome shotgun (WGS) entry which is preliminary data.</text>
</comment>
<evidence type="ECO:0000256" key="25">
    <source>
        <dbReference type="RuleBase" id="RU003476"/>
    </source>
</evidence>
<evidence type="ECO:0000256" key="21">
    <source>
        <dbReference type="ARBA" id="ARBA00048002"/>
    </source>
</evidence>
<comment type="catalytic activity">
    <reaction evidence="21">
        <text>N(6)-methyl-ATP + H2O = N(6)-methyl-AMP + diphosphate + H(+)</text>
        <dbReference type="Rhea" id="RHEA:67608"/>
        <dbReference type="ChEBI" id="CHEBI:15377"/>
        <dbReference type="ChEBI" id="CHEBI:15378"/>
        <dbReference type="ChEBI" id="CHEBI:33019"/>
        <dbReference type="ChEBI" id="CHEBI:144842"/>
        <dbReference type="ChEBI" id="CHEBI:172873"/>
    </reaction>
    <physiologicalReaction direction="left-to-right" evidence="21">
        <dbReference type="Rhea" id="RHEA:67609"/>
    </physiologicalReaction>
</comment>
<evidence type="ECO:0000256" key="17">
    <source>
        <dbReference type="ARBA" id="ARBA00030634"/>
    </source>
</evidence>
<dbReference type="InterPro" id="IPR003563">
    <property type="entry name" value="8ODP"/>
</dbReference>
<dbReference type="EMBL" id="SSSN01000003">
    <property type="protein sequence ID" value="THG35543.1"/>
    <property type="molecule type" value="Genomic_DNA"/>
</dbReference>
<evidence type="ECO:0000256" key="20">
    <source>
        <dbReference type="ARBA" id="ARBA00032071"/>
    </source>
</evidence>
<dbReference type="CDD" id="cd03427">
    <property type="entry name" value="NUDIX_MTH1_Nudt1"/>
    <property type="match status" value="1"/>
</dbReference>
<evidence type="ECO:0000256" key="19">
    <source>
        <dbReference type="ARBA" id="ARBA00031927"/>
    </source>
</evidence>
<keyword evidence="8" id="KW-0460">Magnesium</keyword>
<evidence type="ECO:0000256" key="6">
    <source>
        <dbReference type="ARBA" id="ARBA00022723"/>
    </source>
</evidence>
<dbReference type="InterPro" id="IPR015797">
    <property type="entry name" value="NUDIX_hydrolase-like_dom_sf"/>
</dbReference>
<comment type="similarity">
    <text evidence="3 25">Belongs to the Nudix hydrolase family.</text>
</comment>
<evidence type="ECO:0000256" key="16">
    <source>
        <dbReference type="ARBA" id="ARBA00029673"/>
    </source>
</evidence>
<comment type="cofactor">
    <cofactor evidence="1">
        <name>Mg(2+)</name>
        <dbReference type="ChEBI" id="CHEBI:18420"/>
    </cofactor>
</comment>
<comment type="subcellular location">
    <subcellularLocation>
        <location evidence="2">Cytoplasm</location>
    </subcellularLocation>
</comment>
<comment type="subunit">
    <text evidence="4">Monomer.</text>
</comment>
<evidence type="ECO:0000256" key="9">
    <source>
        <dbReference type="ARBA" id="ARBA00022884"/>
    </source>
</evidence>
<evidence type="ECO:0000256" key="12">
    <source>
        <dbReference type="ARBA" id="ARBA00024486"/>
    </source>
</evidence>
<feature type="region of interest" description="Disordered" evidence="26">
    <location>
        <begin position="1"/>
        <end position="25"/>
    </location>
</feature>
<comment type="catalytic activity">
    <reaction evidence="23">
        <text>N(6)-methyl-dATP + H2O = N(6)-methyl-dAMP + diphosphate + H(+)</text>
        <dbReference type="Rhea" id="RHEA:67604"/>
        <dbReference type="ChEBI" id="CHEBI:15377"/>
        <dbReference type="ChEBI" id="CHEBI:15378"/>
        <dbReference type="ChEBI" id="CHEBI:33019"/>
        <dbReference type="ChEBI" id="CHEBI:169976"/>
        <dbReference type="ChEBI" id="CHEBI:172872"/>
    </reaction>
    <physiologicalReaction direction="left-to-right" evidence="23">
        <dbReference type="Rhea" id="RHEA:67605"/>
    </physiologicalReaction>
</comment>
<keyword evidence="7 25" id="KW-0378">Hydrolase</keyword>
<dbReference type="PROSITE" id="PS51462">
    <property type="entry name" value="NUDIX"/>
    <property type="match status" value="1"/>
</dbReference>
<evidence type="ECO:0000256" key="23">
    <source>
        <dbReference type="ARBA" id="ARBA00049032"/>
    </source>
</evidence>
<name>A0A4S4FXI5_9MICO</name>
<evidence type="ECO:0000256" key="14">
    <source>
        <dbReference type="ARBA" id="ARBA00026103"/>
    </source>
</evidence>
<comment type="catalytic activity">
    <reaction evidence="22">
        <text>O(6)-methyl-dGTP + H2O = O(6)-methyl-dGMP + diphosphate + H(+)</text>
        <dbReference type="Rhea" id="RHEA:67600"/>
        <dbReference type="ChEBI" id="CHEBI:15377"/>
        <dbReference type="ChEBI" id="CHEBI:15378"/>
        <dbReference type="ChEBI" id="CHEBI:33019"/>
        <dbReference type="ChEBI" id="CHEBI:169974"/>
        <dbReference type="ChEBI" id="CHEBI:169975"/>
    </reaction>
    <physiologicalReaction direction="left-to-right" evidence="22">
        <dbReference type="Rhea" id="RHEA:67601"/>
    </physiologicalReaction>
</comment>
<dbReference type="GO" id="GO:0042262">
    <property type="term" value="P:DNA protection"/>
    <property type="evidence" value="ECO:0007669"/>
    <property type="project" value="InterPro"/>
</dbReference>
<proteinExistence type="inferred from homology"/>
<evidence type="ECO:0000256" key="26">
    <source>
        <dbReference type="SAM" id="MobiDB-lite"/>
    </source>
</evidence>
<comment type="catalytic activity">
    <reaction evidence="11">
        <text>2-oxo-dATP + H2O = 2-oxo-dAMP + diphosphate + H(+)</text>
        <dbReference type="Rhea" id="RHEA:31583"/>
        <dbReference type="ChEBI" id="CHEBI:15377"/>
        <dbReference type="ChEBI" id="CHEBI:15378"/>
        <dbReference type="ChEBI" id="CHEBI:33019"/>
        <dbReference type="ChEBI" id="CHEBI:63212"/>
        <dbReference type="ChEBI" id="CHEBI:77897"/>
        <dbReference type="EC" id="3.6.1.56"/>
    </reaction>
    <physiologicalReaction direction="left-to-right" evidence="11">
        <dbReference type="Rhea" id="RHEA:31584"/>
    </physiologicalReaction>
</comment>
<dbReference type="PANTHER" id="PTHR43758">
    <property type="entry name" value="7,8-DIHYDRO-8-OXOGUANINE TRIPHOSPHATASE"/>
    <property type="match status" value="1"/>
</dbReference>
<dbReference type="InterPro" id="IPR020084">
    <property type="entry name" value="NUDIX_hydrolase_CS"/>
</dbReference>
<gene>
    <name evidence="28" type="ORF">E6C70_05745</name>
</gene>
<dbReference type="OrthoDB" id="9804563at2"/>
<reference evidence="28 29" key="1">
    <citation type="submission" date="2019-04" db="EMBL/GenBank/DDBJ databases">
        <authorList>
            <person name="Jiang L."/>
        </authorList>
    </citation>
    <scope>NUCLEOTIDE SEQUENCE [LARGE SCALE GENOMIC DNA]</scope>
    <source>
        <strain evidence="28 29">YIM 131861</strain>
    </source>
</reference>
<evidence type="ECO:0000256" key="7">
    <source>
        <dbReference type="ARBA" id="ARBA00022801"/>
    </source>
</evidence>
<evidence type="ECO:0000313" key="29">
    <source>
        <dbReference type="Proteomes" id="UP000307380"/>
    </source>
</evidence>
<evidence type="ECO:0000256" key="15">
    <source>
        <dbReference type="ARBA" id="ARBA00026218"/>
    </source>
</evidence>
<dbReference type="AlphaFoldDB" id="A0A4S4FXI5"/>